<comment type="caution">
    <text evidence="17">The sequence shown here is derived from an EMBL/GenBank/DDBJ whole genome shotgun (WGS) entry which is preliminary data.</text>
</comment>
<dbReference type="Proteomes" id="UP000807306">
    <property type="component" value="Unassembled WGS sequence"/>
</dbReference>
<gene>
    <name evidence="17" type="ORF">CPB83DRAFT_822892</name>
</gene>
<evidence type="ECO:0000256" key="13">
    <source>
        <dbReference type="ARBA" id="ARBA00023136"/>
    </source>
</evidence>
<dbReference type="InterPro" id="IPR002401">
    <property type="entry name" value="Cyt_P450_E_grp-I"/>
</dbReference>
<evidence type="ECO:0000313" key="17">
    <source>
        <dbReference type="EMBL" id="KAF9522383.1"/>
    </source>
</evidence>
<dbReference type="Gene3D" id="1.10.630.10">
    <property type="entry name" value="Cytochrome P450"/>
    <property type="match status" value="1"/>
</dbReference>
<keyword evidence="10 15" id="KW-0560">Oxidoreductase</keyword>
<reference evidence="17" key="1">
    <citation type="submission" date="2020-11" db="EMBL/GenBank/DDBJ databases">
        <authorList>
            <consortium name="DOE Joint Genome Institute"/>
            <person name="Ahrendt S."/>
            <person name="Riley R."/>
            <person name="Andreopoulos W."/>
            <person name="Labutti K."/>
            <person name="Pangilinan J."/>
            <person name="Ruiz-Duenas F.J."/>
            <person name="Barrasa J.M."/>
            <person name="Sanchez-Garcia M."/>
            <person name="Camarero S."/>
            <person name="Miyauchi S."/>
            <person name="Serrano A."/>
            <person name="Linde D."/>
            <person name="Babiker R."/>
            <person name="Drula E."/>
            <person name="Ayuso-Fernandez I."/>
            <person name="Pacheco R."/>
            <person name="Padilla G."/>
            <person name="Ferreira P."/>
            <person name="Barriuso J."/>
            <person name="Kellner H."/>
            <person name="Castanera R."/>
            <person name="Alfaro M."/>
            <person name="Ramirez L."/>
            <person name="Pisabarro A.G."/>
            <person name="Kuo A."/>
            <person name="Tritt A."/>
            <person name="Lipzen A."/>
            <person name="He G."/>
            <person name="Yan M."/>
            <person name="Ng V."/>
            <person name="Cullen D."/>
            <person name="Martin F."/>
            <person name="Rosso M.-N."/>
            <person name="Henrissat B."/>
            <person name="Hibbett D."/>
            <person name="Martinez A.T."/>
            <person name="Grigoriev I.V."/>
        </authorList>
    </citation>
    <scope>NUCLEOTIDE SEQUENCE</scope>
    <source>
        <strain evidence="17">CBS 506.95</strain>
    </source>
</reference>
<dbReference type="PANTHER" id="PTHR46300:SF7">
    <property type="entry name" value="P450, PUTATIVE (EUROFUNG)-RELATED"/>
    <property type="match status" value="1"/>
</dbReference>
<organism evidence="17 18">
    <name type="scientific">Crepidotus variabilis</name>
    <dbReference type="NCBI Taxonomy" id="179855"/>
    <lineage>
        <taxon>Eukaryota</taxon>
        <taxon>Fungi</taxon>
        <taxon>Dikarya</taxon>
        <taxon>Basidiomycota</taxon>
        <taxon>Agaricomycotina</taxon>
        <taxon>Agaricomycetes</taxon>
        <taxon>Agaricomycetidae</taxon>
        <taxon>Agaricales</taxon>
        <taxon>Agaricineae</taxon>
        <taxon>Crepidotaceae</taxon>
        <taxon>Crepidotus</taxon>
    </lineage>
</organism>
<feature type="transmembrane region" description="Helical" evidence="16">
    <location>
        <begin position="12"/>
        <end position="32"/>
    </location>
</feature>
<evidence type="ECO:0000256" key="5">
    <source>
        <dbReference type="ARBA" id="ARBA00010617"/>
    </source>
</evidence>
<dbReference type="GO" id="GO:0020037">
    <property type="term" value="F:heme binding"/>
    <property type="evidence" value="ECO:0007669"/>
    <property type="project" value="InterPro"/>
</dbReference>
<proteinExistence type="inferred from homology"/>
<dbReference type="EMBL" id="MU157948">
    <property type="protein sequence ID" value="KAF9522383.1"/>
    <property type="molecule type" value="Genomic_DNA"/>
</dbReference>
<keyword evidence="18" id="KW-1185">Reference proteome</keyword>
<accession>A0A9P6E4F5</accession>
<dbReference type="CDD" id="cd11065">
    <property type="entry name" value="CYP64-like"/>
    <property type="match status" value="1"/>
</dbReference>
<dbReference type="InterPro" id="IPR001128">
    <property type="entry name" value="Cyt_P450"/>
</dbReference>
<evidence type="ECO:0000256" key="15">
    <source>
        <dbReference type="RuleBase" id="RU000461"/>
    </source>
</evidence>
<feature type="binding site" description="axial binding residue" evidence="14">
    <location>
        <position position="443"/>
    </location>
    <ligand>
        <name>heme</name>
        <dbReference type="ChEBI" id="CHEBI:30413"/>
    </ligand>
    <ligandPart>
        <name>Fe</name>
        <dbReference type="ChEBI" id="CHEBI:18248"/>
    </ligandPart>
</feature>
<keyword evidence="8" id="KW-0256">Endoplasmic reticulum</keyword>
<comment type="cofactor">
    <cofactor evidence="1 14">
        <name>heme</name>
        <dbReference type="ChEBI" id="CHEBI:30413"/>
    </cofactor>
</comment>
<evidence type="ECO:0000256" key="14">
    <source>
        <dbReference type="PIRSR" id="PIRSR602401-1"/>
    </source>
</evidence>
<evidence type="ECO:0000256" key="10">
    <source>
        <dbReference type="ARBA" id="ARBA00023002"/>
    </source>
</evidence>
<dbReference type="OrthoDB" id="2789670at2759"/>
<comment type="subcellular location">
    <subcellularLocation>
        <location evidence="3">Endoplasmic reticulum membrane</location>
        <topology evidence="3">Peripheral membrane protein</topology>
    </subcellularLocation>
    <subcellularLocation>
        <location evidence="2">Microsome membrane</location>
        <topology evidence="2">Peripheral membrane protein</topology>
    </subcellularLocation>
</comment>
<evidence type="ECO:0000256" key="16">
    <source>
        <dbReference type="SAM" id="Phobius"/>
    </source>
</evidence>
<dbReference type="Pfam" id="PF00067">
    <property type="entry name" value="p450"/>
    <property type="match status" value="1"/>
</dbReference>
<evidence type="ECO:0000256" key="9">
    <source>
        <dbReference type="ARBA" id="ARBA00022848"/>
    </source>
</evidence>
<dbReference type="FunFam" id="1.10.630.10:FF:000238">
    <property type="entry name" value="Cytochrome P450 2A6"/>
    <property type="match status" value="1"/>
</dbReference>
<dbReference type="InterPro" id="IPR036396">
    <property type="entry name" value="Cyt_P450_sf"/>
</dbReference>
<keyword evidence="6 14" id="KW-0349">Heme</keyword>
<dbReference type="GO" id="GO:0005789">
    <property type="term" value="C:endoplasmic reticulum membrane"/>
    <property type="evidence" value="ECO:0007669"/>
    <property type="project" value="UniProtKB-SubCell"/>
</dbReference>
<keyword evidence="11 14" id="KW-0408">Iron</keyword>
<keyword evidence="9" id="KW-0492">Microsome</keyword>
<keyword evidence="16" id="KW-1133">Transmembrane helix</keyword>
<evidence type="ECO:0000313" key="18">
    <source>
        <dbReference type="Proteomes" id="UP000807306"/>
    </source>
</evidence>
<evidence type="ECO:0000256" key="12">
    <source>
        <dbReference type="ARBA" id="ARBA00023033"/>
    </source>
</evidence>
<evidence type="ECO:0000256" key="7">
    <source>
        <dbReference type="ARBA" id="ARBA00022723"/>
    </source>
</evidence>
<evidence type="ECO:0000256" key="8">
    <source>
        <dbReference type="ARBA" id="ARBA00022824"/>
    </source>
</evidence>
<keyword evidence="7 14" id="KW-0479">Metal-binding</keyword>
<dbReference type="GO" id="GO:0005506">
    <property type="term" value="F:iron ion binding"/>
    <property type="evidence" value="ECO:0007669"/>
    <property type="project" value="InterPro"/>
</dbReference>
<dbReference type="PROSITE" id="PS00086">
    <property type="entry name" value="CYTOCHROME_P450"/>
    <property type="match status" value="1"/>
</dbReference>
<dbReference type="InterPro" id="IPR050364">
    <property type="entry name" value="Cytochrome_P450_fung"/>
</dbReference>
<dbReference type="GO" id="GO:0016705">
    <property type="term" value="F:oxidoreductase activity, acting on paired donors, with incorporation or reduction of molecular oxygen"/>
    <property type="evidence" value="ECO:0007669"/>
    <property type="project" value="InterPro"/>
</dbReference>
<dbReference type="PRINTS" id="PR00385">
    <property type="entry name" value="P450"/>
</dbReference>
<comment type="similarity">
    <text evidence="5 15">Belongs to the cytochrome P450 family.</text>
</comment>
<dbReference type="GO" id="GO:0004497">
    <property type="term" value="F:monooxygenase activity"/>
    <property type="evidence" value="ECO:0007669"/>
    <property type="project" value="UniProtKB-KW"/>
</dbReference>
<dbReference type="SUPFAM" id="SSF48264">
    <property type="entry name" value="Cytochrome P450"/>
    <property type="match status" value="1"/>
</dbReference>
<keyword evidence="16" id="KW-0812">Transmembrane</keyword>
<name>A0A9P6E4F5_9AGAR</name>
<dbReference type="InterPro" id="IPR017972">
    <property type="entry name" value="Cyt_P450_CS"/>
</dbReference>
<protein>
    <submittedName>
        <fullName evidence="17">Cytochrome P450</fullName>
    </submittedName>
</protein>
<comment type="pathway">
    <text evidence="4">Secondary metabolite biosynthesis.</text>
</comment>
<evidence type="ECO:0000256" key="6">
    <source>
        <dbReference type="ARBA" id="ARBA00022617"/>
    </source>
</evidence>
<evidence type="ECO:0000256" key="3">
    <source>
        <dbReference type="ARBA" id="ARBA00004406"/>
    </source>
</evidence>
<keyword evidence="13 16" id="KW-0472">Membrane</keyword>
<evidence type="ECO:0000256" key="1">
    <source>
        <dbReference type="ARBA" id="ARBA00001971"/>
    </source>
</evidence>
<evidence type="ECO:0000256" key="2">
    <source>
        <dbReference type="ARBA" id="ARBA00004174"/>
    </source>
</evidence>
<dbReference type="PRINTS" id="PR00463">
    <property type="entry name" value="EP450I"/>
</dbReference>
<dbReference type="AlphaFoldDB" id="A0A9P6E4F5"/>
<dbReference type="PANTHER" id="PTHR46300">
    <property type="entry name" value="P450, PUTATIVE (EUROFUNG)-RELATED-RELATED"/>
    <property type="match status" value="1"/>
</dbReference>
<evidence type="ECO:0000256" key="4">
    <source>
        <dbReference type="ARBA" id="ARBA00005179"/>
    </source>
</evidence>
<sequence>MCSFLSTSKWVLFELVVLSLGIMVAFQFKVLLFTARRIRLPFPPGPSKKWIIGNLSDIPTAEQWIVFTEWAKRYGNIVHARVLQTHLVVLNDVETAIDLLDKRSTIYSSRAPVPMLDMIENLNFSSMLPHNDRWREHRRMFQGFLKPGAVGSFERYQYQQADDLLCRLRDTPDQFLSHLRLESSAIMMSAIYDYNAASMDDHYLKIVEKSVENIAIAAMPGAFLVNDLPFLRHVPEWFPGGGFKAFVRETKMWTDQMRNDTLRIVQNKIEAGEASDCLAAQLLEGCQSENQLNNIKSVCATAYAAGAETSSSTLQGFFYAMVNFPDVQRRAQQEIDEVIGWDRLPTLEDRTSLPYIEAVYRESLRWHPVTPIGVPHYTTDEDVYNGYYIPKGTTIIPNVWAMTRDPRKYQDPEIFDPSRFLEKDGSLNKDDVHYLFGFGRRICPGRHLAAVTIWLSIVRILATFDIKKKKDSSGKEIQVDRGYSGNALAIHPHPFECDIAPRSEIIKGLIPDKITQPHS</sequence>
<evidence type="ECO:0000256" key="11">
    <source>
        <dbReference type="ARBA" id="ARBA00023004"/>
    </source>
</evidence>
<keyword evidence="12 15" id="KW-0503">Monooxygenase</keyword>